<sequence length="355" mass="39742">MNDRAKAAYLIWTITADYCVHTGAIFSAAHKHFSVRGWVLGDQVMYDILLWLTTEKASLEKELNDTQSGGASSKEDGQFPHLSTAADMEDAQMEKTHPMDNVFMLHVFRGSVAKCENEGEILQIPFITDNPCIVCICLVLQERSGLDQDPEVDCECFGRMIPDLLVDEELQTLVVLRLSPCSFICLDVWLSPVFVLYRSKDLMLKVLKVLKHVFDFTPNKEVTCKREKCPVLSKDCALVIKQRGACFGVSKEFGQLGISSKCLGQCCQSSQDTILLFLPALSSISSVNSGYDRVVYLKGDFTMKEKNLGLKEINVPSVLVLTQHQEFSESRTEVNVPLPIEVLHRKKQPVSTPRA</sequence>
<evidence type="ECO:0000313" key="1">
    <source>
        <dbReference type="EMBL" id="RMC05349.1"/>
    </source>
</evidence>
<name>A0A3M0JWV1_HIRRU</name>
<accession>A0A3M0JWV1</accession>
<organism evidence="1 2">
    <name type="scientific">Hirundo rustica rustica</name>
    <dbReference type="NCBI Taxonomy" id="333673"/>
    <lineage>
        <taxon>Eukaryota</taxon>
        <taxon>Metazoa</taxon>
        <taxon>Chordata</taxon>
        <taxon>Craniata</taxon>
        <taxon>Vertebrata</taxon>
        <taxon>Euteleostomi</taxon>
        <taxon>Archelosauria</taxon>
        <taxon>Archosauria</taxon>
        <taxon>Dinosauria</taxon>
        <taxon>Saurischia</taxon>
        <taxon>Theropoda</taxon>
        <taxon>Coelurosauria</taxon>
        <taxon>Aves</taxon>
        <taxon>Neognathae</taxon>
        <taxon>Neoaves</taxon>
        <taxon>Telluraves</taxon>
        <taxon>Australaves</taxon>
        <taxon>Passeriformes</taxon>
        <taxon>Sylvioidea</taxon>
        <taxon>Hirundinidae</taxon>
        <taxon>Hirundo</taxon>
    </lineage>
</organism>
<dbReference type="OrthoDB" id="6019304at2759"/>
<dbReference type="AlphaFoldDB" id="A0A3M0JWV1"/>
<comment type="caution">
    <text evidence="1">The sequence shown here is derived from an EMBL/GenBank/DDBJ whole genome shotgun (WGS) entry which is preliminary data.</text>
</comment>
<dbReference type="STRING" id="333673.A0A3M0JWV1"/>
<dbReference type="EMBL" id="QRBI01000123">
    <property type="protein sequence ID" value="RMC05349.1"/>
    <property type="molecule type" value="Genomic_DNA"/>
</dbReference>
<protein>
    <submittedName>
        <fullName evidence="1">Uncharacterized protein</fullName>
    </submittedName>
</protein>
<keyword evidence="2" id="KW-1185">Reference proteome</keyword>
<reference evidence="1 2" key="1">
    <citation type="submission" date="2018-07" db="EMBL/GenBank/DDBJ databases">
        <title>A high quality draft genome assembly of the barn swallow (H. rustica rustica).</title>
        <authorList>
            <person name="Formenti G."/>
            <person name="Chiara M."/>
            <person name="Poveda L."/>
            <person name="Francoijs K.-J."/>
            <person name="Bonisoli-Alquati A."/>
            <person name="Canova L."/>
            <person name="Gianfranceschi L."/>
            <person name="Horner D.S."/>
            <person name="Saino N."/>
        </authorList>
    </citation>
    <scope>NUCLEOTIDE SEQUENCE [LARGE SCALE GENOMIC DNA]</scope>
    <source>
        <strain evidence="1">Chelidonia</strain>
        <tissue evidence="1">Blood</tissue>
    </source>
</reference>
<proteinExistence type="predicted"/>
<evidence type="ECO:0000313" key="2">
    <source>
        <dbReference type="Proteomes" id="UP000269221"/>
    </source>
</evidence>
<gene>
    <name evidence="1" type="ORF">DUI87_18538</name>
</gene>
<dbReference type="Proteomes" id="UP000269221">
    <property type="component" value="Unassembled WGS sequence"/>
</dbReference>
<dbReference type="Gene3D" id="6.20.200.20">
    <property type="match status" value="1"/>
</dbReference>